<dbReference type="GO" id="GO:0003924">
    <property type="term" value="F:GTPase activity"/>
    <property type="evidence" value="ECO:0007669"/>
    <property type="project" value="InterPro"/>
</dbReference>
<dbReference type="InterPro" id="IPR015760">
    <property type="entry name" value="TIF_IF2"/>
</dbReference>
<evidence type="ECO:0000313" key="11">
    <source>
        <dbReference type="Proteomes" id="UP000178184"/>
    </source>
</evidence>
<dbReference type="SUPFAM" id="SSF52156">
    <property type="entry name" value="Initiation factor IF2/eIF5b, domain 3"/>
    <property type="match status" value="1"/>
</dbReference>
<evidence type="ECO:0000256" key="4">
    <source>
        <dbReference type="ARBA" id="ARBA00022741"/>
    </source>
</evidence>
<organism evidence="10 11">
    <name type="scientific">Candidatus Nomurabacteria bacterium RIFCSPLOWO2_01_FULL_33_17</name>
    <dbReference type="NCBI Taxonomy" id="1801764"/>
    <lineage>
        <taxon>Bacteria</taxon>
        <taxon>Candidatus Nomuraibacteriota</taxon>
    </lineage>
</organism>
<dbReference type="Pfam" id="PF11987">
    <property type="entry name" value="IF-2"/>
    <property type="match status" value="1"/>
</dbReference>
<feature type="domain" description="Tr-type G" evidence="9">
    <location>
        <begin position="9"/>
        <end position="181"/>
    </location>
</feature>
<dbReference type="NCBIfam" id="TIGR00487">
    <property type="entry name" value="IF-2"/>
    <property type="match status" value="1"/>
</dbReference>
<dbReference type="InterPro" id="IPR005225">
    <property type="entry name" value="Small_GTP-bd"/>
</dbReference>
<dbReference type="STRING" id="1801764.A2903_01985"/>
<evidence type="ECO:0000256" key="5">
    <source>
        <dbReference type="ARBA" id="ARBA00022917"/>
    </source>
</evidence>
<dbReference type="Gene3D" id="2.40.30.10">
    <property type="entry name" value="Translation factors"/>
    <property type="match status" value="2"/>
</dbReference>
<sequence>MNNTPKIISISPVVSIMGHVDHGKSTLLDYIRKSNIVSGESGGITQHIGAYEVFHTNADNELKKITFLDTPGHAAFTGMRKRGANIADIAVLVVSAEDGVKAQTIEAYNAIIESNTPYIVAINKIDKPGANIEKTKNTLAESGIYLEGMGGTIPYVTISAKDGTGVNELLDLILFVAEFNEMKANLNQMASGIVLESHRDSKRGITATLVIKNGTLKKGSFIVAGNTIVPSRIMENFLGKTVTESYAGSVVNIVGFDTVPPVGCIFQSYDNKKDAEKKVLENKENEVICSRLSVKQSEFAIPLIIKADVLGSIEAIEKEIGKINNEENGYYIIHTGAGNISENDLRIASTDKNTIVVGFNVSVDKKAEVLKDQLGTTINVFDIIYKLTEYLETELENRRPRKETKEVTGSLKVLKIFGQTKEKQVIGCRVELGSAIINSTVSIIRRENEIGTGKITEMQKNKTKIKEVFEGDECGLQIESKVTIAPGDVLQAITMKTI</sequence>
<comment type="similarity">
    <text evidence="1 8">Belongs to the TRAFAC class translation factor GTPase superfamily. Classic translation factor GTPase family. IF-2 subfamily.</text>
</comment>
<keyword evidence="4" id="KW-0547">Nucleotide-binding</keyword>
<evidence type="ECO:0000256" key="7">
    <source>
        <dbReference type="NCBIfam" id="TIGR00487"/>
    </source>
</evidence>
<dbReference type="GO" id="GO:0005737">
    <property type="term" value="C:cytoplasm"/>
    <property type="evidence" value="ECO:0007669"/>
    <property type="project" value="UniProtKB-UniRule"/>
</dbReference>
<dbReference type="InterPro" id="IPR036925">
    <property type="entry name" value="TIF_IF2_dom3_sf"/>
</dbReference>
<dbReference type="FunFam" id="3.40.50.300:FF:000019">
    <property type="entry name" value="Translation initiation factor IF-2"/>
    <property type="match status" value="1"/>
</dbReference>
<dbReference type="EMBL" id="MFUO01000036">
    <property type="protein sequence ID" value="OGI83142.1"/>
    <property type="molecule type" value="Genomic_DNA"/>
</dbReference>
<dbReference type="CDD" id="cd01887">
    <property type="entry name" value="IF2_eIF5B"/>
    <property type="match status" value="1"/>
</dbReference>
<keyword evidence="5 8" id="KW-0648">Protein biosynthesis</keyword>
<gene>
    <name evidence="10" type="ORF">A2903_01985</name>
</gene>
<dbReference type="GO" id="GO:0005525">
    <property type="term" value="F:GTP binding"/>
    <property type="evidence" value="ECO:0007669"/>
    <property type="project" value="UniProtKB-KW"/>
</dbReference>
<comment type="caution">
    <text evidence="10">The sequence shown here is derived from an EMBL/GenBank/DDBJ whole genome shotgun (WGS) entry which is preliminary data.</text>
</comment>
<evidence type="ECO:0000313" key="10">
    <source>
        <dbReference type="EMBL" id="OGI83142.1"/>
    </source>
</evidence>
<dbReference type="SUPFAM" id="SSF52540">
    <property type="entry name" value="P-loop containing nucleoside triphosphate hydrolases"/>
    <property type="match status" value="1"/>
</dbReference>
<dbReference type="NCBIfam" id="TIGR00231">
    <property type="entry name" value="small_GTP"/>
    <property type="match status" value="1"/>
</dbReference>
<dbReference type="Proteomes" id="UP000178184">
    <property type="component" value="Unassembled WGS sequence"/>
</dbReference>
<dbReference type="Pfam" id="PF00009">
    <property type="entry name" value="GTP_EFTU"/>
    <property type="match status" value="1"/>
</dbReference>
<evidence type="ECO:0000256" key="6">
    <source>
        <dbReference type="ARBA" id="ARBA00023134"/>
    </source>
</evidence>
<keyword evidence="3 8" id="KW-0396">Initiation factor</keyword>
<evidence type="ECO:0000256" key="2">
    <source>
        <dbReference type="ARBA" id="ARBA00020675"/>
    </source>
</evidence>
<dbReference type="PRINTS" id="PR00315">
    <property type="entry name" value="ELONGATNFCT"/>
</dbReference>
<dbReference type="AlphaFoldDB" id="A0A1F6WMK1"/>
<protein>
    <recommendedName>
        <fullName evidence="2 7">Translation initiation factor IF-2</fullName>
    </recommendedName>
</protein>
<dbReference type="InterPro" id="IPR053905">
    <property type="entry name" value="EF-G-like_DII"/>
</dbReference>
<dbReference type="InterPro" id="IPR000795">
    <property type="entry name" value="T_Tr_GTP-bd_dom"/>
</dbReference>
<dbReference type="GO" id="GO:0003743">
    <property type="term" value="F:translation initiation factor activity"/>
    <property type="evidence" value="ECO:0007669"/>
    <property type="project" value="UniProtKB-UniRule"/>
</dbReference>
<dbReference type="InterPro" id="IPR023115">
    <property type="entry name" value="TIF_IF2_dom3"/>
</dbReference>
<dbReference type="InterPro" id="IPR000178">
    <property type="entry name" value="TF_IF2_bacterial-like"/>
</dbReference>
<accession>A0A1F6WMK1</accession>
<dbReference type="PANTHER" id="PTHR43381:SF5">
    <property type="entry name" value="TR-TYPE G DOMAIN-CONTAINING PROTEIN"/>
    <property type="match status" value="1"/>
</dbReference>
<reference evidence="10 11" key="1">
    <citation type="journal article" date="2016" name="Nat. Commun.">
        <title>Thousands of microbial genomes shed light on interconnected biogeochemical processes in an aquifer system.</title>
        <authorList>
            <person name="Anantharaman K."/>
            <person name="Brown C.T."/>
            <person name="Hug L.A."/>
            <person name="Sharon I."/>
            <person name="Castelle C.J."/>
            <person name="Probst A.J."/>
            <person name="Thomas B.C."/>
            <person name="Singh A."/>
            <person name="Wilkins M.J."/>
            <person name="Karaoz U."/>
            <person name="Brodie E.L."/>
            <person name="Williams K.H."/>
            <person name="Hubbard S.S."/>
            <person name="Banfield J.F."/>
        </authorList>
    </citation>
    <scope>NUCLEOTIDE SEQUENCE [LARGE SCALE GENOMIC DNA]</scope>
</reference>
<keyword evidence="6" id="KW-0342">GTP-binding</keyword>
<dbReference type="SUPFAM" id="SSF50447">
    <property type="entry name" value="Translation proteins"/>
    <property type="match status" value="1"/>
</dbReference>
<evidence type="ECO:0000259" key="9">
    <source>
        <dbReference type="PROSITE" id="PS51722"/>
    </source>
</evidence>
<dbReference type="InterPro" id="IPR027417">
    <property type="entry name" value="P-loop_NTPase"/>
</dbReference>
<dbReference type="InterPro" id="IPR009000">
    <property type="entry name" value="Transl_B-barrel_sf"/>
</dbReference>
<dbReference type="PROSITE" id="PS51722">
    <property type="entry name" value="G_TR_2"/>
    <property type="match status" value="1"/>
</dbReference>
<proteinExistence type="inferred from homology"/>
<name>A0A1F6WMK1_9BACT</name>
<evidence type="ECO:0000256" key="1">
    <source>
        <dbReference type="ARBA" id="ARBA00007733"/>
    </source>
</evidence>
<comment type="function">
    <text evidence="8">One of the essential components for the initiation of protein synthesis. Protects formylmethionyl-tRNA from spontaneous hydrolysis and promotes its binding to the 30S ribosomal subunits. Also involved in the hydrolysis of GTP during the formation of the 70S ribosomal complex.</text>
</comment>
<evidence type="ECO:0000256" key="3">
    <source>
        <dbReference type="ARBA" id="ARBA00022540"/>
    </source>
</evidence>
<dbReference type="Pfam" id="PF22042">
    <property type="entry name" value="EF-G_D2"/>
    <property type="match status" value="1"/>
</dbReference>
<dbReference type="FunFam" id="3.40.50.10050:FF:000001">
    <property type="entry name" value="Translation initiation factor IF-2"/>
    <property type="match status" value="1"/>
</dbReference>
<dbReference type="PANTHER" id="PTHR43381">
    <property type="entry name" value="TRANSLATION INITIATION FACTOR IF-2-RELATED"/>
    <property type="match status" value="1"/>
</dbReference>
<dbReference type="Gene3D" id="3.40.50.300">
    <property type="entry name" value="P-loop containing nucleotide triphosphate hydrolases"/>
    <property type="match status" value="1"/>
</dbReference>
<dbReference type="Gene3D" id="3.40.50.10050">
    <property type="entry name" value="Translation initiation factor IF- 2, domain 3"/>
    <property type="match status" value="1"/>
</dbReference>
<evidence type="ECO:0000256" key="8">
    <source>
        <dbReference type="RuleBase" id="RU000644"/>
    </source>
</evidence>